<protein>
    <submittedName>
        <fullName evidence="2">Putative amino acid permease</fullName>
    </submittedName>
</protein>
<dbReference type="AlphaFoldDB" id="A0A2X3J9X3"/>
<feature type="transmembrane region" description="Helical" evidence="1">
    <location>
        <begin position="41"/>
        <end position="64"/>
    </location>
</feature>
<evidence type="ECO:0000256" key="1">
    <source>
        <dbReference type="SAM" id="Phobius"/>
    </source>
</evidence>
<reference evidence="2 3" key="1">
    <citation type="submission" date="2018-06" db="EMBL/GenBank/DDBJ databases">
        <authorList>
            <consortium name="Pathogen Informatics"/>
            <person name="Doyle S."/>
        </authorList>
    </citation>
    <scope>NUCLEOTIDE SEQUENCE [LARGE SCALE GENOMIC DNA]</scope>
    <source>
        <strain evidence="2 3">NCTC8009</strain>
    </source>
</reference>
<feature type="transmembrane region" description="Helical" evidence="1">
    <location>
        <begin position="12"/>
        <end position="29"/>
    </location>
</feature>
<evidence type="ECO:0000313" key="2">
    <source>
        <dbReference type="EMBL" id="SQD01402.1"/>
    </source>
</evidence>
<dbReference type="Proteomes" id="UP000250991">
    <property type="component" value="Unassembled WGS sequence"/>
</dbReference>
<gene>
    <name evidence="2" type="primary">ygjI_2</name>
    <name evidence="2" type="ORF">NCTC8009_01829</name>
</gene>
<organism evidence="2 3">
    <name type="scientific">Escherichia coli</name>
    <dbReference type="NCBI Taxonomy" id="562"/>
    <lineage>
        <taxon>Bacteria</taxon>
        <taxon>Pseudomonadati</taxon>
        <taxon>Pseudomonadota</taxon>
        <taxon>Gammaproteobacteria</taxon>
        <taxon>Enterobacterales</taxon>
        <taxon>Enterobacteriaceae</taxon>
        <taxon>Escherichia</taxon>
    </lineage>
</organism>
<name>A0A2X3J9X3_ECOLX</name>
<evidence type="ECO:0000313" key="3">
    <source>
        <dbReference type="Proteomes" id="UP000250991"/>
    </source>
</evidence>
<accession>A0A2X3J9X3</accession>
<keyword evidence="1" id="KW-1133">Transmembrane helix</keyword>
<feature type="transmembrane region" description="Helical" evidence="1">
    <location>
        <begin position="85"/>
        <end position="108"/>
    </location>
</feature>
<sequence>MSDTKRNTIGKFGLLSLTFAAVYSFNNVINNNIELGLASAPMFFLATIFYFIPFCLIIAEFVSLNKKLRSRCLRVGKKFAGRTLGIYYCLYLLVRKPVLFHLTVAARYCLCFVCLPRLRIYYDAGCHHHYPVWCCSPSPPGFPPTGRKCWGQLPPSLQR</sequence>
<dbReference type="EMBL" id="UARW01000010">
    <property type="protein sequence ID" value="SQD01402.1"/>
    <property type="molecule type" value="Genomic_DNA"/>
</dbReference>
<keyword evidence="1" id="KW-0472">Membrane</keyword>
<keyword evidence="1" id="KW-0812">Transmembrane</keyword>
<proteinExistence type="predicted"/>